<sequence length="170" mass="19425">MVKYNYDFKLKVVTAYLNGEGGFRSIARQYGIPNTSQIQRWVSAYKSLGKDALKAKKKQTSYPVQLKLDVVNYMIITKYSAQEVANHFGINNSTLVSAWMQKFSNGGVDELSKRKGKPPMNKNKKEGKLTREQELERENELLKAELAFIKKLRASGMSIPERLKTNTKQK</sequence>
<proteinExistence type="inferred from homology"/>
<dbReference type="EMBL" id="CP154622">
    <property type="protein sequence ID" value="XAM42237.1"/>
    <property type="molecule type" value="Genomic_DNA"/>
</dbReference>
<feature type="domain" description="Insertion element IS150 protein InsJ-like helix-turn-helix" evidence="3">
    <location>
        <begin position="8"/>
        <end position="58"/>
    </location>
</feature>
<feature type="region of interest" description="Disordered" evidence="2">
    <location>
        <begin position="109"/>
        <end position="134"/>
    </location>
</feature>
<evidence type="ECO:0000313" key="7">
    <source>
        <dbReference type="Proteomes" id="UP001477947"/>
    </source>
</evidence>
<dbReference type="EMBL" id="CP154622">
    <property type="protein sequence ID" value="XAM41161.1"/>
    <property type="molecule type" value="Genomic_DNA"/>
</dbReference>
<feature type="compositionally biased region" description="Basic and acidic residues" evidence="2">
    <location>
        <begin position="123"/>
        <end position="134"/>
    </location>
</feature>
<dbReference type="Proteomes" id="UP001477947">
    <property type="component" value="Chromosome"/>
</dbReference>
<evidence type="ECO:0000313" key="6">
    <source>
        <dbReference type="EMBL" id="XAM42237.1"/>
    </source>
</evidence>
<dbReference type="InterPro" id="IPR052057">
    <property type="entry name" value="IS150/IS1296_orfA-like"/>
</dbReference>
<dbReference type="InterPro" id="IPR009057">
    <property type="entry name" value="Homeodomain-like_sf"/>
</dbReference>
<gene>
    <name evidence="4" type="ORF">TPELB_14720</name>
    <name evidence="5" type="ORF">TPELB_23340</name>
    <name evidence="6" type="ORF">TPELB_25500</name>
</gene>
<dbReference type="EMBL" id="CP154622">
    <property type="protein sequence ID" value="XAM42021.1"/>
    <property type="molecule type" value="Genomic_DNA"/>
</dbReference>
<dbReference type="PANTHER" id="PTHR33795">
    <property type="entry name" value="INSERTION ELEMENT IS150 PROTEIN INSJ"/>
    <property type="match status" value="1"/>
</dbReference>
<comment type="similarity">
    <text evidence="1">Belongs to the IS150/IS1296 orfA family.</text>
</comment>
<evidence type="ECO:0000313" key="4">
    <source>
        <dbReference type="EMBL" id="XAM41161.1"/>
    </source>
</evidence>
<dbReference type="InterPro" id="IPR036388">
    <property type="entry name" value="WH-like_DNA-bd_sf"/>
</dbReference>
<accession>A0ABZ3FH22</accession>
<organism evidence="5 7">
    <name type="scientific">Terrisporobacter petrolearius</name>
    <dbReference type="NCBI Taxonomy" id="1460447"/>
    <lineage>
        <taxon>Bacteria</taxon>
        <taxon>Bacillati</taxon>
        <taxon>Bacillota</taxon>
        <taxon>Clostridia</taxon>
        <taxon>Peptostreptococcales</taxon>
        <taxon>Peptostreptococcaceae</taxon>
        <taxon>Terrisporobacter</taxon>
    </lineage>
</organism>
<dbReference type="SUPFAM" id="SSF46689">
    <property type="entry name" value="Homeodomain-like"/>
    <property type="match status" value="1"/>
</dbReference>
<reference evidence="5 7" key="1">
    <citation type="submission" date="2024-04" db="EMBL/GenBank/DDBJ databases">
        <title>Isolation and characterization of novel acetogenic strains of the genera Terrisporobacter and Acetoanaerobium.</title>
        <authorList>
            <person name="Boeer T."/>
            <person name="Schueler M.A."/>
            <person name="Lueschen A."/>
            <person name="Eysell L."/>
            <person name="Droege J."/>
            <person name="Heinemann M."/>
            <person name="Engelhardt L."/>
            <person name="Basen M."/>
            <person name="Daniel R."/>
        </authorList>
    </citation>
    <scope>NUCLEOTIDE SEQUENCE [LARGE SCALE GENOMIC DNA]</scope>
    <source>
        <strain evidence="5 7">ELB</strain>
    </source>
</reference>
<dbReference type="PANTHER" id="PTHR33795:SF1">
    <property type="entry name" value="INSERTION ELEMENT IS150 PROTEIN INSJ"/>
    <property type="match status" value="1"/>
</dbReference>
<feature type="domain" description="Insertion element IS150 protein InsJ-like helix-turn-helix" evidence="3">
    <location>
        <begin position="67"/>
        <end position="118"/>
    </location>
</feature>
<name>A0ABZ3FH22_9FIRM</name>
<dbReference type="Gene3D" id="1.10.10.10">
    <property type="entry name" value="Winged helix-like DNA-binding domain superfamily/Winged helix DNA-binding domain"/>
    <property type="match status" value="2"/>
</dbReference>
<keyword evidence="7" id="KW-1185">Reference proteome</keyword>
<dbReference type="Pfam" id="PF13518">
    <property type="entry name" value="HTH_28"/>
    <property type="match status" value="2"/>
</dbReference>
<dbReference type="SUPFAM" id="SSF48295">
    <property type="entry name" value="TrpR-like"/>
    <property type="match status" value="1"/>
</dbReference>
<evidence type="ECO:0000313" key="5">
    <source>
        <dbReference type="EMBL" id="XAM42021.1"/>
    </source>
</evidence>
<evidence type="ECO:0000256" key="2">
    <source>
        <dbReference type="SAM" id="MobiDB-lite"/>
    </source>
</evidence>
<evidence type="ECO:0000259" key="3">
    <source>
        <dbReference type="Pfam" id="PF13518"/>
    </source>
</evidence>
<evidence type="ECO:0000256" key="1">
    <source>
        <dbReference type="ARBA" id="ARBA00038232"/>
    </source>
</evidence>
<dbReference type="InterPro" id="IPR055247">
    <property type="entry name" value="InsJ-like_HTH"/>
</dbReference>
<protein>
    <submittedName>
        <fullName evidence="5">IS3 family transposase ISEfa10</fullName>
    </submittedName>
</protein>
<dbReference type="InterPro" id="IPR010921">
    <property type="entry name" value="Trp_repressor/repl_initiator"/>
</dbReference>